<proteinExistence type="predicted"/>
<dbReference type="InterPro" id="IPR041685">
    <property type="entry name" value="AAA_GajA/Old/RecF-like"/>
</dbReference>
<dbReference type="RefSeq" id="WP_169658979.1">
    <property type="nucleotide sequence ID" value="NZ_JABANE010000073.1"/>
</dbReference>
<dbReference type="PANTHER" id="PTHR32182">
    <property type="entry name" value="DNA REPLICATION AND REPAIR PROTEIN RECF"/>
    <property type="match status" value="1"/>
</dbReference>
<reference evidence="2 3" key="1">
    <citation type="submission" date="2020-04" db="EMBL/GenBank/DDBJ databases">
        <title>Flammeovirga sp. SR4, a novel species isolated from seawater.</title>
        <authorList>
            <person name="Wang X."/>
        </authorList>
    </citation>
    <scope>NUCLEOTIDE SEQUENCE [LARGE SCALE GENOMIC DNA]</scope>
    <source>
        <strain evidence="2 3">ATCC 23126</strain>
    </source>
</reference>
<dbReference type="SUPFAM" id="SSF52540">
    <property type="entry name" value="P-loop containing nucleoside triphosphate hydrolases"/>
    <property type="match status" value="1"/>
</dbReference>
<dbReference type="Gene3D" id="3.40.50.300">
    <property type="entry name" value="P-loop containing nucleotide triphosphate hydrolases"/>
    <property type="match status" value="1"/>
</dbReference>
<organism evidence="2 3">
    <name type="scientific">Flammeovirga aprica JL-4</name>
    <dbReference type="NCBI Taxonomy" id="694437"/>
    <lineage>
        <taxon>Bacteria</taxon>
        <taxon>Pseudomonadati</taxon>
        <taxon>Bacteroidota</taxon>
        <taxon>Cytophagia</taxon>
        <taxon>Cytophagales</taxon>
        <taxon>Flammeovirgaceae</taxon>
        <taxon>Flammeovirga</taxon>
    </lineage>
</organism>
<dbReference type="Proteomes" id="UP000576082">
    <property type="component" value="Unassembled WGS sequence"/>
</dbReference>
<dbReference type="GO" id="GO:0005524">
    <property type="term" value="F:ATP binding"/>
    <property type="evidence" value="ECO:0007669"/>
    <property type="project" value="InterPro"/>
</dbReference>
<gene>
    <name evidence="2" type="ORF">HHU12_22435</name>
</gene>
<feature type="domain" description="Endonuclease GajA/Old nuclease/RecF-like AAA" evidence="1">
    <location>
        <begin position="191"/>
        <end position="312"/>
    </location>
</feature>
<evidence type="ECO:0000259" key="1">
    <source>
        <dbReference type="Pfam" id="PF13175"/>
    </source>
</evidence>
<comment type="caution">
    <text evidence="2">The sequence shown here is derived from an EMBL/GenBank/DDBJ whole genome shotgun (WGS) entry which is preliminary data.</text>
</comment>
<sequence>MTFDTLEIKDFKGIQSLTVEGLKKINFIVGKNNSGKSSLLDAMYLIAKQGDPRSIIEIFEIRQSWVRKGEDLKFLFPKGNVQKYADVIALEGEKSWGVRLEAYNGDVNGGHLIGLENIDLEIDGVKLLVEKSTKKESLLRKGDKGFSGQSKSSISVRQHNDTTYFNQKTPFEFQFNDTQKGLLVNYVPSSPTYQNLLSGTKDVVQKRKKSELVAVLNEIEPLVEDIEILGEEIGIGLKGWEEIAPLKTMGEGFVKLFGLVVAMLNAKDGICLIDEIENGLHYSVLEKIWKHVIHVANELNVQLFITTHNIEILESFINSVEDNEQLKQTKKETTLNRILFHPEKGHLAQSYSFEEIQKQIELGNELRGR</sequence>
<keyword evidence="3" id="KW-1185">Reference proteome</keyword>
<feature type="domain" description="Endonuclease GajA/Old nuclease/RecF-like AAA" evidence="1">
    <location>
        <begin position="1"/>
        <end position="50"/>
    </location>
</feature>
<dbReference type="GO" id="GO:0006302">
    <property type="term" value="P:double-strand break repair"/>
    <property type="evidence" value="ECO:0007669"/>
    <property type="project" value="TreeGrafter"/>
</dbReference>
<evidence type="ECO:0000313" key="3">
    <source>
        <dbReference type="Proteomes" id="UP000576082"/>
    </source>
</evidence>
<dbReference type="Pfam" id="PF13175">
    <property type="entry name" value="AAA_15"/>
    <property type="match status" value="2"/>
</dbReference>
<accession>A0A7X9RXX8</accession>
<dbReference type="InterPro" id="IPR027417">
    <property type="entry name" value="P-loop_NTPase"/>
</dbReference>
<evidence type="ECO:0000313" key="2">
    <source>
        <dbReference type="EMBL" id="NME70748.1"/>
    </source>
</evidence>
<dbReference type="GO" id="GO:0000731">
    <property type="term" value="P:DNA synthesis involved in DNA repair"/>
    <property type="evidence" value="ECO:0007669"/>
    <property type="project" value="TreeGrafter"/>
</dbReference>
<name>A0A7X9RXX8_9BACT</name>
<dbReference type="PANTHER" id="PTHR32182:SF22">
    <property type="entry name" value="ATP-DEPENDENT ENDONUCLEASE, OLD FAMILY-RELATED"/>
    <property type="match status" value="1"/>
</dbReference>
<protein>
    <submittedName>
        <fullName evidence="2">AAA family ATPase</fullName>
    </submittedName>
</protein>
<dbReference type="GO" id="GO:0016887">
    <property type="term" value="F:ATP hydrolysis activity"/>
    <property type="evidence" value="ECO:0007669"/>
    <property type="project" value="InterPro"/>
</dbReference>
<dbReference type="EMBL" id="JABANE010000073">
    <property type="protein sequence ID" value="NME70748.1"/>
    <property type="molecule type" value="Genomic_DNA"/>
</dbReference>
<dbReference type="AlphaFoldDB" id="A0A7X9RXX8"/>